<dbReference type="Proteomes" id="UP000198565">
    <property type="component" value="Unassembled WGS sequence"/>
</dbReference>
<evidence type="ECO:0000256" key="1">
    <source>
        <dbReference type="SAM" id="Phobius"/>
    </source>
</evidence>
<reference evidence="3" key="1">
    <citation type="submission" date="2016-10" db="EMBL/GenBank/DDBJ databases">
        <authorList>
            <person name="Varghese N."/>
            <person name="Submissions S."/>
        </authorList>
    </citation>
    <scope>NUCLEOTIDE SEQUENCE [LARGE SCALE GENOMIC DNA]</scope>
    <source>
        <strain evidence="3">CGMCC 1.4250</strain>
    </source>
</reference>
<evidence type="ECO:0000313" key="3">
    <source>
        <dbReference type="Proteomes" id="UP000198565"/>
    </source>
</evidence>
<dbReference type="AlphaFoldDB" id="A0A1I4HW67"/>
<gene>
    <name evidence="2" type="ORF">SAMN04487943_101646</name>
</gene>
<name>A0A1I4HW67_9BACI</name>
<keyword evidence="1" id="KW-1133">Transmembrane helix</keyword>
<proteinExistence type="predicted"/>
<protein>
    <submittedName>
        <fullName evidence="2">Uncharacterized protein</fullName>
    </submittedName>
</protein>
<evidence type="ECO:0000313" key="2">
    <source>
        <dbReference type="EMBL" id="SFL45656.1"/>
    </source>
</evidence>
<keyword evidence="1" id="KW-0472">Membrane</keyword>
<organism evidence="2 3">
    <name type="scientific">Gracilibacillus orientalis</name>
    <dbReference type="NCBI Taxonomy" id="334253"/>
    <lineage>
        <taxon>Bacteria</taxon>
        <taxon>Bacillati</taxon>
        <taxon>Bacillota</taxon>
        <taxon>Bacilli</taxon>
        <taxon>Bacillales</taxon>
        <taxon>Bacillaceae</taxon>
        <taxon>Gracilibacillus</taxon>
    </lineage>
</organism>
<accession>A0A1I4HW67</accession>
<keyword evidence="1" id="KW-0812">Transmembrane</keyword>
<keyword evidence="3" id="KW-1185">Reference proteome</keyword>
<sequence length="71" mass="8325">MKIVENKNNYKKFYINISVDRMKVEGIELILLKSQKIFVLLVGLLYMLFLSIAFFINVENPMPRTPFLGDI</sequence>
<feature type="transmembrane region" description="Helical" evidence="1">
    <location>
        <begin position="37"/>
        <end position="56"/>
    </location>
</feature>
<dbReference type="EMBL" id="FOTR01000001">
    <property type="protein sequence ID" value="SFL45656.1"/>
    <property type="molecule type" value="Genomic_DNA"/>
</dbReference>